<dbReference type="NCBIfam" id="NF033516">
    <property type="entry name" value="transpos_IS3"/>
    <property type="match status" value="1"/>
</dbReference>
<dbReference type="InterPro" id="IPR009057">
    <property type="entry name" value="Homeodomain-like_sf"/>
</dbReference>
<dbReference type="SUPFAM" id="SSF46689">
    <property type="entry name" value="Homeodomain-like"/>
    <property type="match status" value="1"/>
</dbReference>
<dbReference type="EMBL" id="CP121261">
    <property type="protein sequence ID" value="WFP05840.1"/>
    <property type="molecule type" value="Genomic_DNA"/>
</dbReference>
<feature type="coiled-coil region" evidence="1">
    <location>
        <begin position="49"/>
        <end position="76"/>
    </location>
</feature>
<dbReference type="InterPro" id="IPR012337">
    <property type="entry name" value="RNaseH-like_sf"/>
</dbReference>
<organism evidence="3 5">
    <name type="scientific">Achromobacter spanius</name>
    <dbReference type="NCBI Taxonomy" id="217203"/>
    <lineage>
        <taxon>Bacteria</taxon>
        <taxon>Pseudomonadati</taxon>
        <taxon>Pseudomonadota</taxon>
        <taxon>Betaproteobacteria</taxon>
        <taxon>Burkholderiales</taxon>
        <taxon>Alcaligenaceae</taxon>
        <taxon>Achromobacter</taxon>
    </lineage>
</organism>
<keyword evidence="1" id="KW-0175">Coiled coil</keyword>
<dbReference type="InterPro" id="IPR001584">
    <property type="entry name" value="Integrase_cat-core"/>
</dbReference>
<name>A0ABY8GME2_9BURK</name>
<dbReference type="Gene3D" id="3.30.420.10">
    <property type="entry name" value="Ribonuclease H-like superfamily/Ribonuclease H"/>
    <property type="match status" value="1"/>
</dbReference>
<evidence type="ECO:0000256" key="1">
    <source>
        <dbReference type="SAM" id="Coils"/>
    </source>
</evidence>
<evidence type="ECO:0000313" key="3">
    <source>
        <dbReference type="EMBL" id="WFP05840.1"/>
    </source>
</evidence>
<gene>
    <name evidence="3" type="ORF">P8T11_16010</name>
    <name evidence="4" type="ORF">P8T11_25985</name>
</gene>
<dbReference type="InterPro" id="IPR002514">
    <property type="entry name" value="Transposase_8"/>
</dbReference>
<accession>A0ABY8GME2</accession>
<dbReference type="Pfam" id="PF13683">
    <property type="entry name" value="rve_3"/>
    <property type="match status" value="1"/>
</dbReference>
<feature type="domain" description="Integrase catalytic" evidence="2">
    <location>
        <begin position="200"/>
        <end position="361"/>
    </location>
</feature>
<keyword evidence="5" id="KW-1185">Reference proteome</keyword>
<dbReference type="SUPFAM" id="SSF53098">
    <property type="entry name" value="Ribonuclease H-like"/>
    <property type="match status" value="1"/>
</dbReference>
<evidence type="ECO:0000313" key="5">
    <source>
        <dbReference type="Proteomes" id="UP001214170"/>
    </source>
</evidence>
<protein>
    <submittedName>
        <fullName evidence="3">IS3 family transposase</fullName>
    </submittedName>
</protein>
<dbReference type="PANTHER" id="PTHR47515:SF2">
    <property type="entry name" value="INTEGRASE CORE DOMAIN PROTEIN"/>
    <property type="match status" value="1"/>
</dbReference>
<dbReference type="PROSITE" id="PS50994">
    <property type="entry name" value="INTEGRASE"/>
    <property type="match status" value="1"/>
</dbReference>
<dbReference type="EMBL" id="CP121261">
    <property type="protein sequence ID" value="WFP07715.1"/>
    <property type="molecule type" value="Genomic_DNA"/>
</dbReference>
<dbReference type="Proteomes" id="UP001214170">
    <property type="component" value="Chromosome"/>
</dbReference>
<reference evidence="3 5" key="1">
    <citation type="submission" date="2023-03" db="EMBL/GenBank/DDBJ databases">
        <title>Achromobacter spanius LIG8.</title>
        <authorList>
            <person name="Shrestha S."/>
        </authorList>
    </citation>
    <scope>NUCLEOTIDE SEQUENCE [LARGE SCALE GENOMIC DNA]</scope>
    <source>
        <strain evidence="3 5">LIG8</strain>
    </source>
</reference>
<sequence length="372" mass="42503">MKKSRFTESQIVAVLKEGEAGMPVAELCRKHGISNATYYLWKSKFSGVQVSELQRLRELEAENAKLKRMFADLALENAAIKDGLESKILTPSARREVVGQLVQAKLSITRACQIAGLSRAAYYKKPMPASERDSQVIDALNAIVTRHGRWGFWKCFTRLRLDGRGWNKKRVHRVYCDMGLNLPRRCKKRLPDRPRQPLDLATEPNRCWALDFMHDALYCGRRFRTLNVIDEANRECLAIEVGVSIPSARLIRVLSRLIDCYGPPDAIRLDNGPEMISEAFTQWASAKGIAIRYIQPGKPNQNAFIERFNRTYRTEVLDAHLFANLEQVQAITDQWLVDYNQYRPHESLGGLPPVQFMPRLTLAPIVYQPMST</sequence>
<dbReference type="Pfam" id="PF01527">
    <property type="entry name" value="HTH_Tnp_1"/>
    <property type="match status" value="1"/>
</dbReference>
<proteinExistence type="predicted"/>
<evidence type="ECO:0000259" key="2">
    <source>
        <dbReference type="PROSITE" id="PS50994"/>
    </source>
</evidence>
<dbReference type="InterPro" id="IPR036397">
    <property type="entry name" value="RNaseH_sf"/>
</dbReference>
<evidence type="ECO:0000313" key="4">
    <source>
        <dbReference type="EMBL" id="WFP07715.1"/>
    </source>
</evidence>
<dbReference type="InterPro" id="IPR048020">
    <property type="entry name" value="Transpos_IS3"/>
</dbReference>
<dbReference type="PANTHER" id="PTHR47515">
    <property type="entry name" value="LOW CALCIUM RESPONSE LOCUS PROTEIN T"/>
    <property type="match status" value="1"/>
</dbReference>